<dbReference type="GO" id="GO:0046872">
    <property type="term" value="F:metal ion binding"/>
    <property type="evidence" value="ECO:0007669"/>
    <property type="project" value="UniProtKB-KW"/>
</dbReference>
<dbReference type="InterPro" id="IPR036922">
    <property type="entry name" value="Rieske_2Fe-2S_sf"/>
</dbReference>
<dbReference type="SUPFAM" id="SSF50022">
    <property type="entry name" value="ISP domain"/>
    <property type="match status" value="1"/>
</dbReference>
<keyword evidence="3" id="KW-0001">2Fe-2S</keyword>
<dbReference type="Gene3D" id="2.102.10.10">
    <property type="entry name" value="Rieske [2Fe-2S] iron-sulphur domain"/>
    <property type="match status" value="1"/>
</dbReference>
<sequence>MTETGHTAELHERPRVASRRGVLIGAGAVAAGMAVTACGGKEPSPSGGQSASSEPSSTAAAAPVSVKTSDVPVGGGVVLKEPKVVVTQPQPGQFKAFTAVCTHKQCLVAKVADGTIDCPCHGSRFSDVDGSVVKGPAEQPLAPKTVTTTGDTLTIT</sequence>
<feature type="compositionally biased region" description="Low complexity" evidence="10">
    <location>
        <begin position="145"/>
        <end position="156"/>
    </location>
</feature>
<gene>
    <name evidence="12" type="ORF">RMCB_1520</name>
</gene>
<dbReference type="EMBL" id="BCSX01000018">
    <property type="protein sequence ID" value="GAS87424.1"/>
    <property type="molecule type" value="Genomic_DNA"/>
</dbReference>
<feature type="domain" description="Rieske" evidence="11">
    <location>
        <begin position="63"/>
        <end position="155"/>
    </location>
</feature>
<dbReference type="Pfam" id="PF00355">
    <property type="entry name" value="Rieske"/>
    <property type="match status" value="1"/>
</dbReference>
<organism evidence="12 13">
    <name type="scientific">Mycolicibacterium brisbanense</name>
    <dbReference type="NCBI Taxonomy" id="146020"/>
    <lineage>
        <taxon>Bacteria</taxon>
        <taxon>Bacillati</taxon>
        <taxon>Actinomycetota</taxon>
        <taxon>Actinomycetes</taxon>
        <taxon>Mycobacteriales</taxon>
        <taxon>Mycobacteriaceae</taxon>
        <taxon>Mycolicibacterium</taxon>
    </lineage>
</organism>
<dbReference type="RefSeq" id="WP_062828275.1">
    <property type="nucleotide sequence ID" value="NZ_BCSX01000018.1"/>
</dbReference>
<dbReference type="InterPro" id="IPR006311">
    <property type="entry name" value="TAT_signal"/>
</dbReference>
<dbReference type="GO" id="GO:0016020">
    <property type="term" value="C:membrane"/>
    <property type="evidence" value="ECO:0007669"/>
    <property type="project" value="InterPro"/>
</dbReference>
<evidence type="ECO:0000256" key="3">
    <source>
        <dbReference type="ARBA" id="ARBA00022714"/>
    </source>
</evidence>
<comment type="function">
    <text evidence="1">Iron-sulfur subunit of the cytochrome bc1 complex, an essential component of the respiratory electron transport chain required for ATP synthesis. The bc1 complex catalyzes the oxidation of menaquinol and the reduction of cytochrome c in the respiratory chain. The bc1 complex operates through a Q-cycle mechanism that couples electron transfer to generation of the proton gradient that drives ATP synthesis.</text>
</comment>
<dbReference type="GO" id="GO:0051537">
    <property type="term" value="F:2 iron, 2 sulfur cluster binding"/>
    <property type="evidence" value="ECO:0007669"/>
    <property type="project" value="UniProtKB-KW"/>
</dbReference>
<evidence type="ECO:0000313" key="12">
    <source>
        <dbReference type="EMBL" id="GAS87424.1"/>
    </source>
</evidence>
<proteinExistence type="predicted"/>
<dbReference type="GO" id="GO:0004497">
    <property type="term" value="F:monooxygenase activity"/>
    <property type="evidence" value="ECO:0007669"/>
    <property type="project" value="UniProtKB-ARBA"/>
</dbReference>
<protein>
    <recommendedName>
        <fullName evidence="2">Cytochrome bc1 complex Rieske iron-sulfur subunit</fullName>
    </recommendedName>
    <alternativeName>
        <fullName evidence="8">Cytochrome bc1 reductase complex subunit QcrA</fullName>
    </alternativeName>
</protein>
<evidence type="ECO:0000256" key="2">
    <source>
        <dbReference type="ARBA" id="ARBA00015816"/>
    </source>
</evidence>
<dbReference type="CDD" id="cd03467">
    <property type="entry name" value="Rieske"/>
    <property type="match status" value="1"/>
</dbReference>
<keyword evidence="4" id="KW-0479">Metal-binding</keyword>
<dbReference type="STRING" id="146020.RMCB_1520"/>
<dbReference type="InterPro" id="IPR005805">
    <property type="entry name" value="Rieske_Fe-S_prot_C"/>
</dbReference>
<evidence type="ECO:0000256" key="6">
    <source>
        <dbReference type="ARBA" id="ARBA00023014"/>
    </source>
</evidence>
<evidence type="ECO:0000259" key="11">
    <source>
        <dbReference type="PROSITE" id="PS51296"/>
    </source>
</evidence>
<dbReference type="PANTHER" id="PTHR10134">
    <property type="entry name" value="CYTOCHROME B-C1 COMPLEX SUBUNIT RIESKE, MITOCHONDRIAL"/>
    <property type="match status" value="1"/>
</dbReference>
<evidence type="ECO:0000256" key="4">
    <source>
        <dbReference type="ARBA" id="ARBA00022723"/>
    </source>
</evidence>
<evidence type="ECO:0000256" key="10">
    <source>
        <dbReference type="SAM" id="MobiDB-lite"/>
    </source>
</evidence>
<dbReference type="InterPro" id="IPR014349">
    <property type="entry name" value="Rieske_Fe-S_prot"/>
</dbReference>
<evidence type="ECO:0000256" key="1">
    <source>
        <dbReference type="ARBA" id="ARBA00002494"/>
    </source>
</evidence>
<keyword evidence="5" id="KW-0408">Iron</keyword>
<comment type="cofactor">
    <cofactor evidence="9">
        <name>[2Fe-2S] cluster</name>
        <dbReference type="ChEBI" id="CHEBI:190135"/>
    </cofactor>
</comment>
<dbReference type="PROSITE" id="PS51318">
    <property type="entry name" value="TAT"/>
    <property type="match status" value="1"/>
</dbReference>
<name>A0A124DZH9_9MYCO</name>
<evidence type="ECO:0000256" key="8">
    <source>
        <dbReference type="ARBA" id="ARBA00029586"/>
    </source>
</evidence>
<feature type="region of interest" description="Disordered" evidence="10">
    <location>
        <begin position="39"/>
        <end position="70"/>
    </location>
</feature>
<keyword evidence="7" id="KW-1015">Disulfide bond</keyword>
<evidence type="ECO:0000256" key="7">
    <source>
        <dbReference type="ARBA" id="ARBA00023157"/>
    </source>
</evidence>
<comment type="caution">
    <text evidence="12">The sequence shown here is derived from an EMBL/GenBank/DDBJ whole genome shotgun (WGS) entry which is preliminary data.</text>
</comment>
<dbReference type="PRINTS" id="PR00162">
    <property type="entry name" value="RIESKE"/>
</dbReference>
<dbReference type="Proteomes" id="UP000069620">
    <property type="component" value="Unassembled WGS sequence"/>
</dbReference>
<evidence type="ECO:0000256" key="5">
    <source>
        <dbReference type="ARBA" id="ARBA00023004"/>
    </source>
</evidence>
<dbReference type="InterPro" id="IPR017941">
    <property type="entry name" value="Rieske_2Fe-2S"/>
</dbReference>
<feature type="compositionally biased region" description="Low complexity" evidence="10">
    <location>
        <begin position="39"/>
        <end position="69"/>
    </location>
</feature>
<reference evidence="13" key="1">
    <citation type="journal article" date="2016" name="Genome Announc.">
        <title>Draft Genome Sequences of Five Rapidly Growing Mycobacterium Species, M. thermoresistibile, M. fortuitum subsp. acetamidolyticum, M. canariasense, M. brisbanense, and M. novocastrense.</title>
        <authorList>
            <person name="Katahira K."/>
            <person name="Ogura Y."/>
            <person name="Gotoh Y."/>
            <person name="Hayashi T."/>
        </authorList>
    </citation>
    <scope>NUCLEOTIDE SEQUENCE [LARGE SCALE GENOMIC DNA]</scope>
    <source>
        <strain evidence="13">JCM15654</strain>
    </source>
</reference>
<dbReference type="PROSITE" id="PS51296">
    <property type="entry name" value="RIESKE"/>
    <property type="match status" value="1"/>
</dbReference>
<reference evidence="13" key="2">
    <citation type="submission" date="2016-02" db="EMBL/GenBank/DDBJ databases">
        <title>Draft genome sequence of five rapidly growing Mycobacterium species.</title>
        <authorList>
            <person name="Katahira K."/>
            <person name="Gotou Y."/>
            <person name="Iida K."/>
            <person name="Ogura Y."/>
            <person name="Hayashi T."/>
        </authorList>
    </citation>
    <scope>NUCLEOTIDE SEQUENCE [LARGE SCALE GENOMIC DNA]</scope>
    <source>
        <strain evidence="13">JCM15654</strain>
    </source>
</reference>
<dbReference type="AlphaFoldDB" id="A0A124DZH9"/>
<dbReference type="FunFam" id="2.102.10.10:FF:000016">
    <property type="entry name" value="Nitrite reductase/ring-hydroxylating ferredoxin subunit"/>
    <property type="match status" value="1"/>
</dbReference>
<feature type="region of interest" description="Disordered" evidence="10">
    <location>
        <begin position="136"/>
        <end position="156"/>
    </location>
</feature>
<accession>A0A124DZH9</accession>
<evidence type="ECO:0000313" key="13">
    <source>
        <dbReference type="Proteomes" id="UP000069620"/>
    </source>
</evidence>
<dbReference type="GO" id="GO:0016705">
    <property type="term" value="F:oxidoreductase activity, acting on paired donors, with incorporation or reduction of molecular oxygen"/>
    <property type="evidence" value="ECO:0007669"/>
    <property type="project" value="UniProtKB-ARBA"/>
</dbReference>
<evidence type="ECO:0000256" key="9">
    <source>
        <dbReference type="ARBA" id="ARBA00034078"/>
    </source>
</evidence>
<keyword evidence="6" id="KW-0411">Iron-sulfur</keyword>
<keyword evidence="13" id="KW-1185">Reference proteome</keyword>